<evidence type="ECO:0000256" key="4">
    <source>
        <dbReference type="PROSITE-ProRule" id="PRU00409"/>
    </source>
</evidence>
<dbReference type="GO" id="GO:0016874">
    <property type="term" value="F:ligase activity"/>
    <property type="evidence" value="ECO:0007669"/>
    <property type="project" value="UniProtKB-KW"/>
</dbReference>
<dbReference type="InterPro" id="IPR052032">
    <property type="entry name" value="ATP-dep_AA_Ligase"/>
</dbReference>
<comment type="caution">
    <text evidence="6">The sequence shown here is derived from an EMBL/GenBank/DDBJ whole genome shotgun (WGS) entry which is preliminary data.</text>
</comment>
<evidence type="ECO:0000313" key="7">
    <source>
        <dbReference type="Proteomes" id="UP000829685"/>
    </source>
</evidence>
<proteinExistence type="predicted"/>
<dbReference type="EMBL" id="JAFIMR010000032">
    <property type="protein sequence ID" value="KAI1860204.1"/>
    <property type="molecule type" value="Genomic_DNA"/>
</dbReference>
<evidence type="ECO:0000313" key="6">
    <source>
        <dbReference type="EMBL" id="KAI1860204.1"/>
    </source>
</evidence>
<keyword evidence="2 4" id="KW-0547">Nucleotide-binding</keyword>
<dbReference type="Gene3D" id="3.30.470.20">
    <property type="entry name" value="ATP-grasp fold, B domain"/>
    <property type="match status" value="1"/>
</dbReference>
<dbReference type="Gene3D" id="3.40.50.20">
    <property type="match status" value="1"/>
</dbReference>
<evidence type="ECO:0000256" key="1">
    <source>
        <dbReference type="ARBA" id="ARBA00022598"/>
    </source>
</evidence>
<keyword evidence="3 4" id="KW-0067">ATP-binding</keyword>
<organism evidence="6 7">
    <name type="scientific">Neoarthrinium moseri</name>
    <dbReference type="NCBI Taxonomy" id="1658444"/>
    <lineage>
        <taxon>Eukaryota</taxon>
        <taxon>Fungi</taxon>
        <taxon>Dikarya</taxon>
        <taxon>Ascomycota</taxon>
        <taxon>Pezizomycotina</taxon>
        <taxon>Sordariomycetes</taxon>
        <taxon>Xylariomycetidae</taxon>
        <taxon>Amphisphaeriales</taxon>
        <taxon>Apiosporaceae</taxon>
        <taxon>Neoarthrinium</taxon>
    </lineage>
</organism>
<dbReference type="Pfam" id="PF13535">
    <property type="entry name" value="ATP-grasp_4"/>
    <property type="match status" value="1"/>
</dbReference>
<dbReference type="PROSITE" id="PS50975">
    <property type="entry name" value="ATP_GRASP"/>
    <property type="match status" value="1"/>
</dbReference>
<evidence type="ECO:0000256" key="3">
    <source>
        <dbReference type="ARBA" id="ARBA00022840"/>
    </source>
</evidence>
<evidence type="ECO:0000256" key="2">
    <source>
        <dbReference type="ARBA" id="ARBA00022741"/>
    </source>
</evidence>
<feature type="domain" description="ATP-grasp" evidence="5">
    <location>
        <begin position="317"/>
        <end position="544"/>
    </location>
</feature>
<dbReference type="GO" id="GO:0046872">
    <property type="term" value="F:metal ion binding"/>
    <property type="evidence" value="ECO:0007669"/>
    <property type="project" value="InterPro"/>
</dbReference>
<keyword evidence="7" id="KW-1185">Reference proteome</keyword>
<name>A0A9Q0AM51_9PEZI</name>
<dbReference type="AlphaFoldDB" id="A0A9Q0AM51"/>
<gene>
    <name evidence="6" type="ORF">JX265_010128</name>
</gene>
<dbReference type="InterPro" id="IPR011761">
    <property type="entry name" value="ATP-grasp"/>
</dbReference>
<keyword evidence="1" id="KW-0436">Ligase</keyword>
<dbReference type="PANTHER" id="PTHR43585">
    <property type="entry name" value="FUMIPYRROLE BIOSYNTHESIS PROTEIN C"/>
    <property type="match status" value="1"/>
</dbReference>
<accession>A0A9Q0AM51</accession>
<protein>
    <recommendedName>
        <fullName evidence="5">ATP-grasp domain-containing protein</fullName>
    </recommendedName>
</protein>
<dbReference type="GO" id="GO:0005524">
    <property type="term" value="F:ATP binding"/>
    <property type="evidence" value="ECO:0007669"/>
    <property type="project" value="UniProtKB-UniRule"/>
</dbReference>
<sequence length="652" mass="71525">MGFQDIRNEGFVSEEFLIDLDGIKGPFTVSGCWRFSNPWEDTEVTQYYRCLDLLLNIVPPSDVNASSPRNATGTGLETIVRACCAGQAPTSSFEATLKVVLVPHNGYLCRSDILDIRMQHSEHVDSVIRLSTSGSHHSSVPDEGVNTLLDLLALSPGALLGKKSEASYIDTLRGIDDDLKNRLSFDWVLATPPPSRTVAVVGGRPAFDMKRGSYGSQGPFEAAQGLGISVIVLDRSGHWLEGDTYAYLRDDFIAIDVTKEAELPSNIAKSLSGRAIDGIVTFSDEYVIATAKAAELMGLPTEPVRAILQAHYKDETRKLVNNPNVQALRLESAAQLDDASTAERLATLRYPLILKPCRGGASRGVKKVHDQDSMRQAIQAMEEEGFAKHGVLLETYVDGPEVDANFVLWDGELLFCEISDDFPCQADASDATLADNFAETLMFLPSRLPAREIEVLRSSLHRSLLQLGFRTGVYHVEARVQNSSMCYKEIDGVLDLVDSGAPMEGQPDAFLIEVNARPPGLACVFSTLYTYGVDFCGLQFLQALGDRERYAALSKPFANLAQYGCGNCKIPVHRENILVPDGFFEKLFKILPDVAPHVSRAELLRQPGDIVSPSGGAGFIGYVLLYSRTSRRHVLEMSDRIRQVSKQILDTL</sequence>
<dbReference type="Gene3D" id="3.30.1490.20">
    <property type="entry name" value="ATP-grasp fold, A domain"/>
    <property type="match status" value="1"/>
</dbReference>
<dbReference type="Proteomes" id="UP000829685">
    <property type="component" value="Unassembled WGS sequence"/>
</dbReference>
<dbReference type="PANTHER" id="PTHR43585:SF2">
    <property type="entry name" value="ATP-GRASP ENZYME FSQD"/>
    <property type="match status" value="1"/>
</dbReference>
<dbReference type="SUPFAM" id="SSF56059">
    <property type="entry name" value="Glutathione synthetase ATP-binding domain-like"/>
    <property type="match status" value="1"/>
</dbReference>
<dbReference type="Pfam" id="PF18130">
    <property type="entry name" value="ATPgrasp_N"/>
    <property type="match status" value="1"/>
</dbReference>
<reference evidence="6" key="1">
    <citation type="submission" date="2021-03" db="EMBL/GenBank/DDBJ databases">
        <title>Revisited historic fungal species revealed as producer of novel bioactive compounds through whole genome sequencing and comparative genomics.</title>
        <authorList>
            <person name="Vignolle G.A."/>
            <person name="Hochenegger N."/>
            <person name="Mach R.L."/>
            <person name="Mach-Aigner A.R."/>
            <person name="Javad Rahimi M."/>
            <person name="Salim K.A."/>
            <person name="Chan C.M."/>
            <person name="Lim L.B.L."/>
            <person name="Cai F."/>
            <person name="Druzhinina I.S."/>
            <person name="U'Ren J.M."/>
            <person name="Derntl C."/>
        </authorList>
    </citation>
    <scope>NUCLEOTIDE SEQUENCE</scope>
    <source>
        <strain evidence="6">TUCIM 5799</strain>
    </source>
</reference>
<dbReference type="InterPro" id="IPR041472">
    <property type="entry name" value="BL00235/CARNS1_N"/>
</dbReference>
<dbReference type="InterPro" id="IPR013815">
    <property type="entry name" value="ATP_grasp_subdomain_1"/>
</dbReference>
<evidence type="ECO:0000259" key="5">
    <source>
        <dbReference type="PROSITE" id="PS50975"/>
    </source>
</evidence>